<keyword evidence="6 14" id="KW-0223">Dioxygenase</keyword>
<evidence type="ECO:0000256" key="13">
    <source>
        <dbReference type="ARBA" id="ARBA00047915"/>
    </source>
</evidence>
<dbReference type="AlphaFoldDB" id="A0A336L1S4"/>
<evidence type="ECO:0000256" key="14">
    <source>
        <dbReference type="RuleBase" id="RU366061"/>
    </source>
</evidence>
<dbReference type="Gene3D" id="2.60.120.650">
    <property type="entry name" value="Cupin"/>
    <property type="match status" value="1"/>
</dbReference>
<keyword evidence="4 14" id="KW-0479">Metal-binding</keyword>
<name>A0A336L1S4_CULSO</name>
<comment type="similarity">
    <text evidence="2">Belongs to the ROX family. NO66 subfamily.</text>
</comment>
<dbReference type="Gene3D" id="3.90.930.40">
    <property type="match status" value="1"/>
</dbReference>
<dbReference type="FunFam" id="3.90.930.40:FF:000001">
    <property type="entry name" value="ribosomal oxygenase 1 isoform X1"/>
    <property type="match status" value="1"/>
</dbReference>
<dbReference type="Gene3D" id="1.10.10.1500">
    <property type="entry name" value="JmjC domain-containing ribosomal oxygenase (ROX), dimer domain"/>
    <property type="match status" value="1"/>
</dbReference>
<evidence type="ECO:0000256" key="11">
    <source>
        <dbReference type="ARBA" id="ARBA00023242"/>
    </source>
</evidence>
<dbReference type="EMBL" id="UFQS01000833">
    <property type="protein sequence ID" value="SSX07140.1"/>
    <property type="molecule type" value="Genomic_DNA"/>
</dbReference>
<comment type="subcellular location">
    <subcellularLocation>
        <location evidence="1 14">Nucleus</location>
    </subcellularLocation>
</comment>
<dbReference type="FunFam" id="2.60.120.650:FF:000013">
    <property type="entry name" value="Ribosomal oxygenase 1"/>
    <property type="match status" value="1"/>
</dbReference>
<evidence type="ECO:0000256" key="5">
    <source>
        <dbReference type="ARBA" id="ARBA00022853"/>
    </source>
</evidence>
<sequence length="546" mass="63090">MESSPLRIKKNKKKKSPKLDKSALVNEIINEQQELKRKKKDKNSVELKPSKKMKKVEQTNGNANNHNETIQNFTINFNNGLKNVSTPVKLNQIPSKKGEIKSSEDSIESGKNMFQWVIDPIKVNTFMEKHWEKKYLHVKRSNPDYYKHLMSITTIDTILKNNDMEYTKNIDITSYVNGERDTKNPSGRAKSSEVWDFYEEGCSIRILNPQTYIPEVYKMDAVIQEYFHCMTGTNVYLTPPNSQGFAPHYDDIEAFVLQVEGKKHWRLYNPRNENEVLPRESSENFDQSEIGSPILDVILEPGDLLYFPRGFIHQANTVPGFYSLHITLSVYQKQSYGDFFEQLVAGAVQETIENDVEFRQGLPLDFHRNLGLVYSDQDNPRRKELIDKIKRMFKKLADNLPIDDAADKIAKNYQHDALPPYLSEEERKLTTFSSDFKVAENGGVEFGTLIEEDSQVKLLKANILRMVTEENAIRLYYHVDNSKVYHDKDPLFLEIDEIDSPSVAMLINEYPNYVTVSELHEESERAVAVAQDLYDCGLLMKKPDSE</sequence>
<feature type="region of interest" description="Disordered" evidence="15">
    <location>
        <begin position="1"/>
        <end position="67"/>
    </location>
</feature>
<reference evidence="17" key="1">
    <citation type="submission" date="2018-04" db="EMBL/GenBank/DDBJ databases">
        <authorList>
            <person name="Go L.Y."/>
            <person name="Mitchell J.A."/>
        </authorList>
    </citation>
    <scope>NUCLEOTIDE SEQUENCE</scope>
    <source>
        <tissue evidence="17">Whole organism</tissue>
    </source>
</reference>
<keyword evidence="5" id="KW-0156">Chromatin regulator</keyword>
<evidence type="ECO:0000259" key="16">
    <source>
        <dbReference type="PROSITE" id="PS51184"/>
    </source>
</evidence>
<dbReference type="Pfam" id="PF08007">
    <property type="entry name" value="JmjC_2"/>
    <property type="match status" value="1"/>
</dbReference>
<dbReference type="PANTHER" id="PTHR13096:SF8">
    <property type="entry name" value="RIBOSOMAL OXYGENASE 1"/>
    <property type="match status" value="1"/>
</dbReference>
<feature type="compositionally biased region" description="Basic residues" evidence="15">
    <location>
        <begin position="7"/>
        <end position="16"/>
    </location>
</feature>
<evidence type="ECO:0000256" key="4">
    <source>
        <dbReference type="ARBA" id="ARBA00022723"/>
    </source>
</evidence>
<accession>A0A336L1S4</accession>
<dbReference type="OMA" id="YLEYMGV"/>
<dbReference type="GO" id="GO:0005506">
    <property type="term" value="F:iron ion binding"/>
    <property type="evidence" value="ECO:0007669"/>
    <property type="project" value="UniProtKB-UniRule"/>
</dbReference>
<dbReference type="FunFam" id="1.10.10.1500:FF:000001">
    <property type="entry name" value="ribosomal oxygenase 1 isoform X1"/>
    <property type="match status" value="1"/>
</dbReference>
<feature type="domain" description="JmjC" evidence="16">
    <location>
        <begin position="202"/>
        <end position="347"/>
    </location>
</feature>
<comment type="function">
    <text evidence="12">Oxygenase that can act as both a histone lysine demethylase and a ribosomal histidine hydroxylase. Specifically demethylates 'Lys-4' (H3K4me) and 'Lys-36' (H3K36me) of histone H3, thereby playing a central role in histone code.</text>
</comment>
<keyword evidence="10 14" id="KW-0804">Transcription</keyword>
<dbReference type="PANTHER" id="PTHR13096">
    <property type="entry name" value="MINA53 MYC INDUCED NUCLEAR ANTIGEN"/>
    <property type="match status" value="1"/>
</dbReference>
<evidence type="ECO:0000256" key="12">
    <source>
        <dbReference type="ARBA" id="ARBA00025670"/>
    </source>
</evidence>
<keyword evidence="9 14" id="KW-0805">Transcription regulation</keyword>
<dbReference type="InterPro" id="IPR039994">
    <property type="entry name" value="NO66-like"/>
</dbReference>
<evidence type="ECO:0000256" key="9">
    <source>
        <dbReference type="ARBA" id="ARBA00023015"/>
    </source>
</evidence>
<dbReference type="GO" id="GO:0032453">
    <property type="term" value="F:histone H3K4 demethylase activity"/>
    <property type="evidence" value="ECO:0007669"/>
    <property type="project" value="TreeGrafter"/>
</dbReference>
<comment type="cofactor">
    <cofactor evidence="14">
        <name>Fe(2+)</name>
        <dbReference type="ChEBI" id="CHEBI:29033"/>
    </cofactor>
    <text evidence="14">Binds 1 Fe(2+) ion per subunit.</text>
</comment>
<dbReference type="GO" id="GO:0045471">
    <property type="term" value="P:response to ethanol"/>
    <property type="evidence" value="ECO:0007669"/>
    <property type="project" value="UniProtKB-ARBA"/>
</dbReference>
<feature type="compositionally biased region" description="Polar residues" evidence="15">
    <location>
        <begin position="58"/>
        <end position="67"/>
    </location>
</feature>
<evidence type="ECO:0000256" key="2">
    <source>
        <dbReference type="ARBA" id="ARBA00010309"/>
    </source>
</evidence>
<evidence type="ECO:0000256" key="3">
    <source>
        <dbReference type="ARBA" id="ARBA00022491"/>
    </source>
</evidence>
<dbReference type="InterPro" id="IPR003347">
    <property type="entry name" value="JmjC_dom"/>
</dbReference>
<evidence type="ECO:0000256" key="8">
    <source>
        <dbReference type="ARBA" id="ARBA00023004"/>
    </source>
</evidence>
<dbReference type="EC" id="1.14.11.27" evidence="14"/>
<evidence type="ECO:0000256" key="6">
    <source>
        <dbReference type="ARBA" id="ARBA00022964"/>
    </source>
</evidence>
<dbReference type="EMBL" id="UFQT01000833">
    <property type="protein sequence ID" value="SSX27483.1"/>
    <property type="molecule type" value="Genomic_DNA"/>
</dbReference>
<evidence type="ECO:0000256" key="1">
    <source>
        <dbReference type="ARBA" id="ARBA00004123"/>
    </source>
</evidence>
<keyword evidence="7 14" id="KW-0560">Oxidoreductase</keyword>
<dbReference type="InterPro" id="IPR049043">
    <property type="entry name" value="WHD_RIOX1"/>
</dbReference>
<dbReference type="PROSITE" id="PS51184">
    <property type="entry name" value="JMJC"/>
    <property type="match status" value="1"/>
</dbReference>
<proteinExistence type="inferred from homology"/>
<dbReference type="GO" id="GO:0005730">
    <property type="term" value="C:nucleolus"/>
    <property type="evidence" value="ECO:0007669"/>
    <property type="project" value="TreeGrafter"/>
</dbReference>
<comment type="catalytic activity">
    <reaction evidence="13 14">
        <text>N(6),N(6)-dimethyl-L-lysyl(36)-[histone H3] + 2 2-oxoglutarate + 2 O2 = L-lysyl(36)-[histone H3] + 2 formaldehyde + 2 succinate + 2 CO2</text>
        <dbReference type="Rhea" id="RHEA:42032"/>
        <dbReference type="Rhea" id="RHEA-COMP:9785"/>
        <dbReference type="Rhea" id="RHEA-COMP:9787"/>
        <dbReference type="ChEBI" id="CHEBI:15379"/>
        <dbReference type="ChEBI" id="CHEBI:16526"/>
        <dbReference type="ChEBI" id="CHEBI:16810"/>
        <dbReference type="ChEBI" id="CHEBI:16842"/>
        <dbReference type="ChEBI" id="CHEBI:29969"/>
        <dbReference type="ChEBI" id="CHEBI:30031"/>
        <dbReference type="ChEBI" id="CHEBI:61976"/>
        <dbReference type="EC" id="1.14.11.27"/>
    </reaction>
</comment>
<keyword evidence="3" id="KW-0678">Repressor</keyword>
<dbReference type="Pfam" id="PF21233">
    <property type="entry name" value="WHD_RIOX1"/>
    <property type="match status" value="1"/>
</dbReference>
<evidence type="ECO:0000256" key="10">
    <source>
        <dbReference type="ARBA" id="ARBA00023163"/>
    </source>
</evidence>
<dbReference type="SUPFAM" id="SSF51197">
    <property type="entry name" value="Clavaminate synthase-like"/>
    <property type="match status" value="1"/>
</dbReference>
<evidence type="ECO:0000313" key="18">
    <source>
        <dbReference type="EMBL" id="SSX27483.1"/>
    </source>
</evidence>
<protein>
    <recommendedName>
        <fullName evidence="14">Bifunctional lysine-specific demethylase and histidyl-hydroxylase</fullName>
        <ecNumber evidence="14">1.14.11.27</ecNumber>
    </recommendedName>
</protein>
<organism evidence="17">
    <name type="scientific">Culicoides sonorensis</name>
    <name type="common">Biting midge</name>
    <dbReference type="NCBI Taxonomy" id="179676"/>
    <lineage>
        <taxon>Eukaryota</taxon>
        <taxon>Metazoa</taxon>
        <taxon>Ecdysozoa</taxon>
        <taxon>Arthropoda</taxon>
        <taxon>Hexapoda</taxon>
        <taxon>Insecta</taxon>
        <taxon>Pterygota</taxon>
        <taxon>Neoptera</taxon>
        <taxon>Endopterygota</taxon>
        <taxon>Diptera</taxon>
        <taxon>Nematocera</taxon>
        <taxon>Chironomoidea</taxon>
        <taxon>Ceratopogonidae</taxon>
        <taxon>Ceratopogoninae</taxon>
        <taxon>Culicoides</taxon>
        <taxon>Monoculicoides</taxon>
    </lineage>
</organism>
<gene>
    <name evidence="17" type="primary">CSON014575</name>
</gene>
<dbReference type="VEuPathDB" id="VectorBase:CSON014575"/>
<evidence type="ECO:0000313" key="17">
    <source>
        <dbReference type="EMBL" id="SSX07140.1"/>
    </source>
</evidence>
<keyword evidence="11 14" id="KW-0539">Nucleus</keyword>
<reference evidence="18" key="2">
    <citation type="submission" date="2018-07" db="EMBL/GenBank/DDBJ databases">
        <authorList>
            <person name="Quirk P.G."/>
            <person name="Krulwich T.A."/>
        </authorList>
    </citation>
    <scope>NUCLEOTIDE SEQUENCE</scope>
</reference>
<dbReference type="GO" id="GO:0140680">
    <property type="term" value="F:histone H3K36me/H3K36me2 demethylase activity"/>
    <property type="evidence" value="ECO:0007669"/>
    <property type="project" value="UniProtKB-EC"/>
</dbReference>
<evidence type="ECO:0000256" key="7">
    <source>
        <dbReference type="ARBA" id="ARBA00023002"/>
    </source>
</evidence>
<keyword evidence="8 14" id="KW-0408">Iron</keyword>
<evidence type="ECO:0000256" key="15">
    <source>
        <dbReference type="SAM" id="MobiDB-lite"/>
    </source>
</evidence>